<evidence type="ECO:0000313" key="4">
    <source>
        <dbReference type="Proteomes" id="UP000427906"/>
    </source>
</evidence>
<evidence type="ECO:0000259" key="2">
    <source>
        <dbReference type="Pfam" id="PF23544"/>
    </source>
</evidence>
<dbReference type="PANTHER" id="PTHR47585">
    <property type="match status" value="1"/>
</dbReference>
<dbReference type="InterPro" id="IPR010839">
    <property type="entry name" value="AtuA_N"/>
</dbReference>
<gene>
    <name evidence="3" type="ORF">DSCA_36930</name>
</gene>
<organism evidence="3 4">
    <name type="scientific">Desulfosarcina alkanivorans</name>
    <dbReference type="NCBI Taxonomy" id="571177"/>
    <lineage>
        <taxon>Bacteria</taxon>
        <taxon>Pseudomonadati</taxon>
        <taxon>Thermodesulfobacteriota</taxon>
        <taxon>Desulfobacteria</taxon>
        <taxon>Desulfobacterales</taxon>
        <taxon>Desulfosarcinaceae</taxon>
        <taxon>Desulfosarcina</taxon>
    </lineage>
</organism>
<dbReference type="OrthoDB" id="9763456at2"/>
<dbReference type="RefSeq" id="WP_155317770.1">
    <property type="nucleotide sequence ID" value="NZ_AP021874.1"/>
</dbReference>
<feature type="domain" description="AtuA-like ferredoxin-fold" evidence="2">
    <location>
        <begin position="490"/>
        <end position="582"/>
    </location>
</feature>
<dbReference type="Proteomes" id="UP000427906">
    <property type="component" value="Chromosome"/>
</dbReference>
<dbReference type="Pfam" id="PF07287">
    <property type="entry name" value="AtuA"/>
    <property type="match status" value="1"/>
</dbReference>
<accession>A0A5K7YMW5</accession>
<keyword evidence="4" id="KW-1185">Reference proteome</keyword>
<evidence type="ECO:0000313" key="3">
    <source>
        <dbReference type="EMBL" id="BBO69763.1"/>
    </source>
</evidence>
<protein>
    <recommendedName>
        <fullName evidence="5">Exopolyphosphatase</fullName>
    </recommendedName>
</protein>
<dbReference type="KEGG" id="dalk:DSCA_36930"/>
<dbReference type="PANTHER" id="PTHR47585:SF1">
    <property type="entry name" value="DUF1446 DOMAIN-CONTAINING PROTEIN"/>
    <property type="match status" value="1"/>
</dbReference>
<feature type="domain" description="Acyclic terpene utilisation N-terminal" evidence="1">
    <location>
        <begin position="10"/>
        <end position="445"/>
    </location>
</feature>
<name>A0A5K7YMW5_9BACT</name>
<reference evidence="3 4" key="1">
    <citation type="submission" date="2019-11" db="EMBL/GenBank/DDBJ databases">
        <title>Comparative genomics of hydrocarbon-degrading Desulfosarcina strains.</title>
        <authorList>
            <person name="Watanabe M."/>
            <person name="Kojima H."/>
            <person name="Fukui M."/>
        </authorList>
    </citation>
    <scope>NUCLEOTIDE SEQUENCE [LARGE SCALE GENOMIC DNA]</scope>
    <source>
        <strain evidence="3 4">PL12</strain>
    </source>
</reference>
<dbReference type="EMBL" id="AP021874">
    <property type="protein sequence ID" value="BBO69763.1"/>
    <property type="molecule type" value="Genomic_DNA"/>
</dbReference>
<sequence>MNSHQKSDKIIIANCSGFFGDRLSAAKEMIQGGPVDVLTGDYLAELTMAILFRKKVKSPEAGYVPTFLKQMESVIGECLDKKIRVVTNAGGLNPRGLARELRLLADRLGLAPKIAYIEGDDLLPRIKELMRAGETFTHIDKGIDLADSGAMPITANVYLGGWGIAEALGRGADIVVCGRVADAALVAGPSAWHFGWERTDWDRLAGAYAAGHIIECGTQATGGNYSFIKEVPSYSNMGFPIAEIFEDGSFVITKHPNTGGLVSVGTVSAQLLYEIASPRYLTPDVVARFDTLSLDQIGPDRVRGGRTRGEPPTDTAKVCINTLGGYKNSMTVVLTGLDIDEKAEIVKEGLFENLGGDEQFQTVDVQLIRSDKLDPASNDEACAFLRITVIDPDESKVGRLFSSKVVELALSSIPGFNVIAPPSKGARAVVHWPALVSARHIRQNVFIDDISIDVTAAPGNHDTEPDLATINESGTLPGGPFIRAPLGRAFATRSGDKGGNANLGVWAKTPEAYGFLRHFLTVEKLVQLLPDCGSYSIDRYELPNLLAINFYIRGLLGDGVAASVRSDPQAKTLGEYLRVKEVEMPESILLNNSKDTEDR</sequence>
<dbReference type="Pfam" id="PF23544">
    <property type="entry name" value="AtuA_ferredoxin"/>
    <property type="match status" value="1"/>
</dbReference>
<evidence type="ECO:0000259" key="1">
    <source>
        <dbReference type="Pfam" id="PF07287"/>
    </source>
</evidence>
<dbReference type="InterPro" id="IPR056362">
    <property type="entry name" value="AtuA-like_ferredoxin_dom"/>
</dbReference>
<proteinExistence type="predicted"/>
<dbReference type="AlphaFoldDB" id="A0A5K7YMW5"/>
<evidence type="ECO:0008006" key="5">
    <source>
        <dbReference type="Google" id="ProtNLM"/>
    </source>
</evidence>